<dbReference type="OrthoDB" id="3196451at2759"/>
<name>A0A3S5CTF5_9PLAT</name>
<dbReference type="InterPro" id="IPR000198">
    <property type="entry name" value="RhoGAP_dom"/>
</dbReference>
<proteinExistence type="predicted"/>
<comment type="caution">
    <text evidence="2">The sequence shown here is derived from an EMBL/GenBank/DDBJ whole genome shotgun (WGS) entry which is preliminary data.</text>
</comment>
<evidence type="ECO:0000313" key="2">
    <source>
        <dbReference type="EMBL" id="VEL35425.1"/>
    </source>
</evidence>
<keyword evidence="3" id="KW-1185">Reference proteome</keyword>
<evidence type="ECO:0000313" key="3">
    <source>
        <dbReference type="Proteomes" id="UP000784294"/>
    </source>
</evidence>
<sequence>MNMMTTENLSIVLAPSLMSSSYTDPASCLAGAKLEQAVVERLIVDFNLIFNNHTDSAAITSIDGGPPASPIRVNQTKVVGSFFQFFLDWLMVHSLLLHTSLHLCE</sequence>
<gene>
    <name evidence="2" type="ORF">PXEA_LOCUS28865</name>
</gene>
<feature type="domain" description="Rho-GAP" evidence="1">
    <location>
        <begin position="1"/>
        <end position="50"/>
    </location>
</feature>
<dbReference type="Proteomes" id="UP000784294">
    <property type="component" value="Unassembled WGS sequence"/>
</dbReference>
<dbReference type="Gene3D" id="1.10.555.10">
    <property type="entry name" value="Rho GTPase activation protein"/>
    <property type="match status" value="1"/>
</dbReference>
<protein>
    <recommendedName>
        <fullName evidence="1">Rho-GAP domain-containing protein</fullName>
    </recommendedName>
</protein>
<dbReference type="PROSITE" id="PS50238">
    <property type="entry name" value="RHOGAP"/>
    <property type="match status" value="1"/>
</dbReference>
<reference evidence="2" key="1">
    <citation type="submission" date="2018-11" db="EMBL/GenBank/DDBJ databases">
        <authorList>
            <consortium name="Pathogen Informatics"/>
        </authorList>
    </citation>
    <scope>NUCLEOTIDE SEQUENCE</scope>
</reference>
<evidence type="ECO:0000259" key="1">
    <source>
        <dbReference type="PROSITE" id="PS50238"/>
    </source>
</evidence>
<accession>A0A3S5CTF5</accession>
<dbReference type="GO" id="GO:0007165">
    <property type="term" value="P:signal transduction"/>
    <property type="evidence" value="ECO:0007669"/>
    <property type="project" value="InterPro"/>
</dbReference>
<dbReference type="EMBL" id="CAAALY010249814">
    <property type="protein sequence ID" value="VEL35425.1"/>
    <property type="molecule type" value="Genomic_DNA"/>
</dbReference>
<dbReference type="AlphaFoldDB" id="A0A3S5CTF5"/>
<organism evidence="2 3">
    <name type="scientific">Protopolystoma xenopodis</name>
    <dbReference type="NCBI Taxonomy" id="117903"/>
    <lineage>
        <taxon>Eukaryota</taxon>
        <taxon>Metazoa</taxon>
        <taxon>Spiralia</taxon>
        <taxon>Lophotrochozoa</taxon>
        <taxon>Platyhelminthes</taxon>
        <taxon>Monogenea</taxon>
        <taxon>Polyopisthocotylea</taxon>
        <taxon>Polystomatidea</taxon>
        <taxon>Polystomatidae</taxon>
        <taxon>Protopolystoma</taxon>
    </lineage>
</organism>
<dbReference type="InterPro" id="IPR008936">
    <property type="entry name" value="Rho_GTPase_activation_prot"/>
</dbReference>
<dbReference type="SUPFAM" id="SSF48350">
    <property type="entry name" value="GTPase activation domain, GAP"/>
    <property type="match status" value="1"/>
</dbReference>